<feature type="signal peptide" evidence="1">
    <location>
        <begin position="1"/>
        <end position="20"/>
    </location>
</feature>
<accession>G0GF83</accession>
<sequence>MRRILVVLVTVLLVAGMAAAAEVKVTAPTVDFGSDTPYDEIDTFVNNVLKTLAQKVESDLNERIGAFEQPAFVEGMANAGIFASHVGVMRSRPEYGLLQVGAGIAIGFQSPSANPFDVEGIGQAMGAGGDVFAGVGIQAGGQVGLNASFLKEGLFLGLRFGRMDLTLLAEGMGDALPEGLSGSLSVIGLLANYQLVKPIDLMVVRWRGVMVGSGLIYQGLEVKYQPDVGPVSAEQTVAEDIDGGGKDETGTVTLTVVPEIEVGVKTGTVTIPLEVSTGMRVLVLNVSGGLGADLAFGSSNLIFNANADIEASGSITHGETGANLSIDSSSVTPGSATLDAGTDGGPSFVNPKVFASIGLLLGPVSLEIPFTYYINKGSGFNAGITLGLTF</sequence>
<dbReference type="InterPro" id="IPR058232">
    <property type="entry name" value="Lsa36-like"/>
</dbReference>
<keyword evidence="1" id="KW-0732">Signal</keyword>
<feature type="chain" id="PRO_5003400427" evidence="1">
    <location>
        <begin position="21"/>
        <end position="390"/>
    </location>
</feature>
<dbReference type="Proteomes" id="UP000007254">
    <property type="component" value="Chromosome"/>
</dbReference>
<reference evidence="2 3" key="1">
    <citation type="submission" date="2011-06" db="EMBL/GenBank/DDBJ databases">
        <title>The complete genome of Spirochaeta thermophila DSM 6578.</title>
        <authorList>
            <consortium name="US DOE Joint Genome Institute (JGI-PGF)"/>
            <person name="Lucas S."/>
            <person name="Lapidus A."/>
            <person name="Bruce D."/>
            <person name="Goodwin L."/>
            <person name="Pitluck S."/>
            <person name="Peters L."/>
            <person name="Kyrpides N."/>
            <person name="Mavromatis K."/>
            <person name="Ivanova N."/>
            <person name="Mikailova N."/>
            <person name="Pagani I."/>
            <person name="Chertkov O."/>
            <person name="Detter J.C."/>
            <person name="Tapia R."/>
            <person name="Han C."/>
            <person name="Land M."/>
            <person name="Hauser L."/>
            <person name="Markowitz V."/>
            <person name="Cheng J.-F."/>
            <person name="Hugenholtz P."/>
            <person name="Woyke T."/>
            <person name="Wu D."/>
            <person name="Spring S."/>
            <person name="Merkhoffer B."/>
            <person name="Schneider S."/>
            <person name="Klenk H.-P."/>
            <person name="Eisen J.A."/>
        </authorList>
    </citation>
    <scope>NUCLEOTIDE SEQUENCE [LARGE SCALE GENOMIC DNA]</scope>
    <source>
        <strain evidence="3">ATCC 700085 / DSM 6578 / Z-1203</strain>
    </source>
</reference>
<evidence type="ECO:0000313" key="3">
    <source>
        <dbReference type="Proteomes" id="UP000007254"/>
    </source>
</evidence>
<gene>
    <name evidence="2" type="ordered locus">Spith_0502</name>
</gene>
<keyword evidence="3" id="KW-1185">Reference proteome</keyword>
<protein>
    <submittedName>
        <fullName evidence="2">Uncharacterized protein</fullName>
    </submittedName>
</protein>
<evidence type="ECO:0000256" key="1">
    <source>
        <dbReference type="SAM" id="SignalP"/>
    </source>
</evidence>
<dbReference type="RefSeq" id="WP_014624179.1">
    <property type="nucleotide sequence ID" value="NC_017583.1"/>
</dbReference>
<dbReference type="KEGG" id="stq:Spith_0502"/>
<dbReference type="AlphaFoldDB" id="G0GF83"/>
<dbReference type="NCBIfam" id="NF047512">
    <property type="entry name" value="LIC_11975_fam"/>
    <property type="match status" value="1"/>
</dbReference>
<evidence type="ECO:0000313" key="2">
    <source>
        <dbReference type="EMBL" id="AEJ60782.1"/>
    </source>
</evidence>
<proteinExistence type="predicted"/>
<name>G0GF83_WINT7</name>
<organism evidence="2 3">
    <name type="scientific">Winmispira thermophila (strain ATCC 700085 / DSM 6578 / Z-1203)</name>
    <name type="common">Spirochaeta thermophila</name>
    <dbReference type="NCBI Taxonomy" id="869211"/>
    <lineage>
        <taxon>Bacteria</taxon>
        <taxon>Pseudomonadati</taxon>
        <taxon>Spirochaetota</taxon>
        <taxon>Spirochaetia</taxon>
        <taxon>Winmispirales</taxon>
        <taxon>Winmispiraceae</taxon>
        <taxon>Winmispira</taxon>
    </lineage>
</organism>
<dbReference type="EMBL" id="CP002903">
    <property type="protein sequence ID" value="AEJ60782.1"/>
    <property type="molecule type" value="Genomic_DNA"/>
</dbReference>
<dbReference type="HOGENOM" id="CLU_707698_0_0_12"/>